<dbReference type="Proteomes" id="UP001153069">
    <property type="component" value="Unassembled WGS sequence"/>
</dbReference>
<accession>A0A9N8DGA9</accession>
<proteinExistence type="predicted"/>
<gene>
    <name evidence="2" type="ORF">SEMRO_73_G040580.1</name>
</gene>
<sequence>MDITRTGDSHLFAFYQLDLSTSIDEETKPKPSPATTRAIASLLSNLDMLVEVWDEDCTFLWRFKKNQYLTVEQGRKGRFVEQQAQEQIQAEVVVVAEPCLTPVEVAPVKPPAALKKPPPMSIAVKPVPAAVVPVKKKKPHNNKRRESSGTLEPWDERKEDADLVELVDLIGNQQISTRSTDTEYTYETVEMKIEYAIHNNKIIV</sequence>
<feature type="region of interest" description="Disordered" evidence="1">
    <location>
        <begin position="135"/>
        <end position="156"/>
    </location>
</feature>
<evidence type="ECO:0000313" key="2">
    <source>
        <dbReference type="EMBL" id="CAB9500015.1"/>
    </source>
</evidence>
<comment type="caution">
    <text evidence="2">The sequence shown here is derived from an EMBL/GenBank/DDBJ whole genome shotgun (WGS) entry which is preliminary data.</text>
</comment>
<dbReference type="AlphaFoldDB" id="A0A9N8DGA9"/>
<reference evidence="2" key="1">
    <citation type="submission" date="2020-06" db="EMBL/GenBank/DDBJ databases">
        <authorList>
            <consortium name="Plant Systems Biology data submission"/>
        </authorList>
    </citation>
    <scope>NUCLEOTIDE SEQUENCE</scope>
    <source>
        <strain evidence="2">D6</strain>
    </source>
</reference>
<dbReference type="EMBL" id="CAICTM010000072">
    <property type="protein sequence ID" value="CAB9500015.1"/>
    <property type="molecule type" value="Genomic_DNA"/>
</dbReference>
<evidence type="ECO:0000256" key="1">
    <source>
        <dbReference type="SAM" id="MobiDB-lite"/>
    </source>
</evidence>
<keyword evidence="3" id="KW-1185">Reference proteome</keyword>
<protein>
    <submittedName>
        <fullName evidence="2">Uncharacterized protein</fullName>
    </submittedName>
</protein>
<organism evidence="2 3">
    <name type="scientific">Seminavis robusta</name>
    <dbReference type="NCBI Taxonomy" id="568900"/>
    <lineage>
        <taxon>Eukaryota</taxon>
        <taxon>Sar</taxon>
        <taxon>Stramenopiles</taxon>
        <taxon>Ochrophyta</taxon>
        <taxon>Bacillariophyta</taxon>
        <taxon>Bacillariophyceae</taxon>
        <taxon>Bacillariophycidae</taxon>
        <taxon>Naviculales</taxon>
        <taxon>Naviculaceae</taxon>
        <taxon>Seminavis</taxon>
    </lineage>
</organism>
<evidence type="ECO:0000313" key="3">
    <source>
        <dbReference type="Proteomes" id="UP001153069"/>
    </source>
</evidence>
<name>A0A9N8DGA9_9STRA</name>